<organism evidence="1 2">
    <name type="scientific">Pleionea litopenaei</name>
    <dbReference type="NCBI Taxonomy" id="3070815"/>
    <lineage>
        <taxon>Bacteria</taxon>
        <taxon>Pseudomonadati</taxon>
        <taxon>Pseudomonadota</taxon>
        <taxon>Gammaproteobacteria</taxon>
        <taxon>Oceanospirillales</taxon>
        <taxon>Pleioneaceae</taxon>
        <taxon>Pleionea</taxon>
    </lineage>
</organism>
<evidence type="ECO:0000313" key="2">
    <source>
        <dbReference type="Proteomes" id="UP001239782"/>
    </source>
</evidence>
<keyword evidence="2" id="KW-1185">Reference proteome</keyword>
<gene>
    <name evidence="1" type="ORF">Q9312_05350</name>
</gene>
<reference evidence="1 2" key="1">
    <citation type="submission" date="2023-08" db="EMBL/GenBank/DDBJ databases">
        <title>Pleionea litopenaei sp. nov., isolated from stomach of juvenile Litopenaeus vannamei.</title>
        <authorList>
            <person name="Rho A.M."/>
            <person name="Hwang C.Y."/>
        </authorList>
    </citation>
    <scope>NUCLEOTIDE SEQUENCE [LARGE SCALE GENOMIC DNA]</scope>
    <source>
        <strain evidence="1 2">HL-JVS1</strain>
    </source>
</reference>
<dbReference type="SUPFAM" id="SSF55021">
    <property type="entry name" value="ACT-like"/>
    <property type="match status" value="1"/>
</dbReference>
<dbReference type="InterPro" id="IPR045865">
    <property type="entry name" value="ACT-like_dom_sf"/>
</dbReference>
<name>A0AA51X8Q7_9GAMM</name>
<dbReference type="RefSeq" id="WP_309203556.1">
    <property type="nucleotide sequence ID" value="NZ_CP133548.1"/>
</dbReference>
<evidence type="ECO:0000313" key="1">
    <source>
        <dbReference type="EMBL" id="WMS88345.1"/>
    </source>
</evidence>
<accession>A0AA51X8Q7</accession>
<protein>
    <submittedName>
        <fullName evidence="1">ACT domain-containing protein</fullName>
    </submittedName>
</protein>
<dbReference type="KEGG" id="plei:Q9312_05350"/>
<dbReference type="Pfam" id="PF13710">
    <property type="entry name" value="ACT_5"/>
    <property type="match status" value="1"/>
</dbReference>
<proteinExistence type="predicted"/>
<dbReference type="Gene3D" id="3.30.70.260">
    <property type="match status" value="1"/>
</dbReference>
<dbReference type="AlphaFoldDB" id="A0AA51X8Q7"/>
<dbReference type="Proteomes" id="UP001239782">
    <property type="component" value="Chromosome"/>
</dbReference>
<dbReference type="EMBL" id="CP133548">
    <property type="protein sequence ID" value="WMS88345.1"/>
    <property type="molecule type" value="Genomic_DNA"/>
</dbReference>
<sequence length="91" mass="10625">MKKLIININHTQGALERILRIVRHRGFDVQNCNITLQPNDIYQMHLVVNSLREHSNLVKQLDKQIDVLSIAMSKSNRRRKAEQELNYAFGS</sequence>